<dbReference type="GO" id="GO:0043190">
    <property type="term" value="C:ATP-binding cassette (ABC) transporter complex"/>
    <property type="evidence" value="ECO:0007669"/>
    <property type="project" value="InterPro"/>
</dbReference>
<dbReference type="AlphaFoldDB" id="A0A4R7BVW6"/>
<proteinExistence type="predicted"/>
<dbReference type="PANTHER" id="PTHR33529">
    <property type="entry name" value="SLR0882 PROTEIN-RELATED"/>
    <property type="match status" value="1"/>
</dbReference>
<feature type="transmembrane region" description="Helical" evidence="6">
    <location>
        <begin position="278"/>
        <end position="296"/>
    </location>
</feature>
<comment type="subcellular location">
    <subcellularLocation>
        <location evidence="1">Cell membrane</location>
        <topology evidence="1">Multi-pass membrane protein</topology>
    </subcellularLocation>
</comment>
<gene>
    <name evidence="7" type="ORF">EV668_3732</name>
</gene>
<dbReference type="InterPro" id="IPR030922">
    <property type="entry name" value="LptF"/>
</dbReference>
<dbReference type="EMBL" id="SNZR01000014">
    <property type="protein sequence ID" value="TDR89242.1"/>
    <property type="molecule type" value="Genomic_DNA"/>
</dbReference>
<evidence type="ECO:0000313" key="8">
    <source>
        <dbReference type="Proteomes" id="UP000295122"/>
    </source>
</evidence>
<dbReference type="PANTHER" id="PTHR33529:SF6">
    <property type="entry name" value="YJGP_YJGQ FAMILY PERMEASE"/>
    <property type="match status" value="1"/>
</dbReference>
<dbReference type="OrthoDB" id="8477889at2"/>
<dbReference type="RefSeq" id="WP_133772810.1">
    <property type="nucleotide sequence ID" value="NZ_SNZR01000014.1"/>
</dbReference>
<feature type="transmembrane region" description="Helical" evidence="6">
    <location>
        <begin position="336"/>
        <end position="356"/>
    </location>
</feature>
<evidence type="ECO:0000256" key="1">
    <source>
        <dbReference type="ARBA" id="ARBA00004651"/>
    </source>
</evidence>
<keyword evidence="5 6" id="KW-0472">Membrane</keyword>
<feature type="transmembrane region" description="Helical" evidence="6">
    <location>
        <begin position="49"/>
        <end position="78"/>
    </location>
</feature>
<sequence>MSLVERYIFRIAAGAFIGCLVALTGVIWLTSALRQLDVITAQGQTLLVFLSVTSLTLPTLIAVIAPVALFVAAIYALNRLNGDSELIVMSAAGMSPIRLMRPFLSLGLIVAAMVGMLTIYLIPASFQELRDLISRIRADFVANIAQEGQFTTLDNGVTFHYRERSGPALLGIFMQDRRDEGRTVVYLAERGQTVEERGQSYLVLENGSVHRQRADAADSSIVAFKRYAIDLAALNQEASEIVYKPRERSTGDLLMPDTSDIYYNMQRGRFRAELHDRLSAWLFPLAVVFIAFAALGRAKTTRQGRGMAVGGAVVAVAALRIALFAASSAVVRSPAAAFAVWGLPLLTILISTLMITSGSRLSLAVERVLRGLLSLVPAALLPPRLRGA</sequence>
<dbReference type="Proteomes" id="UP000295122">
    <property type="component" value="Unassembled WGS sequence"/>
</dbReference>
<evidence type="ECO:0000256" key="4">
    <source>
        <dbReference type="ARBA" id="ARBA00022989"/>
    </source>
</evidence>
<evidence type="ECO:0000256" key="3">
    <source>
        <dbReference type="ARBA" id="ARBA00022692"/>
    </source>
</evidence>
<protein>
    <submittedName>
        <fullName evidence="7">Lipopolysaccharide export system permease protein</fullName>
    </submittedName>
</protein>
<name>A0A4R7BVW6_9HYPH</name>
<feature type="transmembrane region" description="Helical" evidence="6">
    <location>
        <begin position="7"/>
        <end position="29"/>
    </location>
</feature>
<dbReference type="GO" id="GO:0015920">
    <property type="term" value="P:lipopolysaccharide transport"/>
    <property type="evidence" value="ECO:0007669"/>
    <property type="project" value="TreeGrafter"/>
</dbReference>
<organism evidence="7 8">
    <name type="scientific">Enterovirga rhinocerotis</name>
    <dbReference type="NCBI Taxonomy" id="1339210"/>
    <lineage>
        <taxon>Bacteria</taxon>
        <taxon>Pseudomonadati</taxon>
        <taxon>Pseudomonadota</taxon>
        <taxon>Alphaproteobacteria</taxon>
        <taxon>Hyphomicrobiales</taxon>
        <taxon>Methylobacteriaceae</taxon>
        <taxon>Enterovirga</taxon>
    </lineage>
</organism>
<evidence type="ECO:0000256" key="2">
    <source>
        <dbReference type="ARBA" id="ARBA00022475"/>
    </source>
</evidence>
<dbReference type="Pfam" id="PF03739">
    <property type="entry name" value="LptF_LptG"/>
    <property type="match status" value="1"/>
</dbReference>
<reference evidence="7 8" key="1">
    <citation type="submission" date="2019-03" db="EMBL/GenBank/DDBJ databases">
        <title>Genomic Encyclopedia of Type Strains, Phase IV (KMG-IV): sequencing the most valuable type-strain genomes for metagenomic binning, comparative biology and taxonomic classification.</title>
        <authorList>
            <person name="Goeker M."/>
        </authorList>
    </citation>
    <scope>NUCLEOTIDE SEQUENCE [LARGE SCALE GENOMIC DNA]</scope>
    <source>
        <strain evidence="7 8">DSM 25903</strain>
    </source>
</reference>
<comment type="caution">
    <text evidence="7">The sequence shown here is derived from an EMBL/GenBank/DDBJ whole genome shotgun (WGS) entry which is preliminary data.</text>
</comment>
<accession>A0A4R7BVW6</accession>
<dbReference type="GO" id="GO:0055085">
    <property type="term" value="P:transmembrane transport"/>
    <property type="evidence" value="ECO:0007669"/>
    <property type="project" value="InterPro"/>
</dbReference>
<dbReference type="NCBIfam" id="TIGR04407">
    <property type="entry name" value="LptF_YjgP"/>
    <property type="match status" value="1"/>
</dbReference>
<evidence type="ECO:0000256" key="6">
    <source>
        <dbReference type="SAM" id="Phobius"/>
    </source>
</evidence>
<evidence type="ECO:0000313" key="7">
    <source>
        <dbReference type="EMBL" id="TDR89242.1"/>
    </source>
</evidence>
<keyword evidence="3 6" id="KW-0812">Transmembrane</keyword>
<keyword evidence="2" id="KW-1003">Cell membrane</keyword>
<feature type="transmembrane region" description="Helical" evidence="6">
    <location>
        <begin position="99"/>
        <end position="122"/>
    </location>
</feature>
<evidence type="ECO:0000256" key="5">
    <source>
        <dbReference type="ARBA" id="ARBA00023136"/>
    </source>
</evidence>
<feature type="transmembrane region" description="Helical" evidence="6">
    <location>
        <begin position="308"/>
        <end position="330"/>
    </location>
</feature>
<dbReference type="InterPro" id="IPR005495">
    <property type="entry name" value="LptG/LptF_permease"/>
</dbReference>
<keyword evidence="4 6" id="KW-1133">Transmembrane helix</keyword>
<keyword evidence="8" id="KW-1185">Reference proteome</keyword>